<proteinExistence type="predicted"/>
<evidence type="ECO:0000313" key="3">
    <source>
        <dbReference type="EMBL" id="OGI71352.1"/>
    </source>
</evidence>
<dbReference type="InterPro" id="IPR043712">
    <property type="entry name" value="DUF5652"/>
</dbReference>
<protein>
    <recommendedName>
        <fullName evidence="2">DUF5652 domain-containing protein</fullName>
    </recommendedName>
</protein>
<gene>
    <name evidence="3" type="ORF">A3B84_00615</name>
</gene>
<dbReference type="AlphaFoldDB" id="A0A1F6VP55"/>
<organism evidence="3 4">
    <name type="scientific">Candidatus Nomurabacteria bacterium RIFCSPHIGHO2_02_FULL_35_13</name>
    <dbReference type="NCBI Taxonomy" id="1801748"/>
    <lineage>
        <taxon>Bacteria</taxon>
        <taxon>Candidatus Nomuraibacteriota</taxon>
    </lineage>
</organism>
<dbReference type="Proteomes" id="UP000177112">
    <property type="component" value="Unassembled WGS sequence"/>
</dbReference>
<accession>A0A1F6VP55</accession>
<reference evidence="3 4" key="1">
    <citation type="journal article" date="2016" name="Nat. Commun.">
        <title>Thousands of microbial genomes shed light on interconnected biogeochemical processes in an aquifer system.</title>
        <authorList>
            <person name="Anantharaman K."/>
            <person name="Brown C.T."/>
            <person name="Hug L.A."/>
            <person name="Sharon I."/>
            <person name="Castelle C.J."/>
            <person name="Probst A.J."/>
            <person name="Thomas B.C."/>
            <person name="Singh A."/>
            <person name="Wilkins M.J."/>
            <person name="Karaoz U."/>
            <person name="Brodie E.L."/>
            <person name="Williams K.H."/>
            <person name="Hubbard S.S."/>
            <person name="Banfield J.F."/>
        </authorList>
    </citation>
    <scope>NUCLEOTIDE SEQUENCE [LARGE SCALE GENOMIC DNA]</scope>
</reference>
<evidence type="ECO:0000313" key="4">
    <source>
        <dbReference type="Proteomes" id="UP000177112"/>
    </source>
</evidence>
<evidence type="ECO:0000259" key="2">
    <source>
        <dbReference type="Pfam" id="PF18893"/>
    </source>
</evidence>
<evidence type="ECO:0000256" key="1">
    <source>
        <dbReference type="SAM" id="Phobius"/>
    </source>
</evidence>
<keyword evidence="1" id="KW-1133">Transmembrane helix</keyword>
<feature type="transmembrane region" description="Helical" evidence="1">
    <location>
        <begin position="40"/>
        <end position="61"/>
    </location>
</feature>
<keyword evidence="1" id="KW-0812">Transmembrane</keyword>
<sequence length="79" mass="9315">MNQLNPFLISNSWVFIPFLLWVLFWKGCSLWIAAKNHKKIWFLALLVLNTGGILEIVYIFFVAKKKWSDIKEIFSKPLS</sequence>
<feature type="transmembrane region" description="Helical" evidence="1">
    <location>
        <begin position="12"/>
        <end position="34"/>
    </location>
</feature>
<name>A0A1F6VP55_9BACT</name>
<dbReference type="Pfam" id="PF18893">
    <property type="entry name" value="DUF5652"/>
    <property type="match status" value="1"/>
</dbReference>
<keyword evidence="1" id="KW-0472">Membrane</keyword>
<dbReference type="STRING" id="1801748.A3B84_00615"/>
<comment type="caution">
    <text evidence="3">The sequence shown here is derived from an EMBL/GenBank/DDBJ whole genome shotgun (WGS) entry which is preliminary data.</text>
</comment>
<feature type="domain" description="DUF5652" evidence="2">
    <location>
        <begin position="9"/>
        <end position="66"/>
    </location>
</feature>
<dbReference type="EMBL" id="MFTY01000015">
    <property type="protein sequence ID" value="OGI71352.1"/>
    <property type="molecule type" value="Genomic_DNA"/>
</dbReference>